<evidence type="ECO:0000259" key="2">
    <source>
        <dbReference type="Pfam" id="PF10366"/>
    </source>
</evidence>
<feature type="compositionally biased region" description="Acidic residues" evidence="1">
    <location>
        <begin position="656"/>
        <end position="666"/>
    </location>
</feature>
<keyword evidence="4" id="KW-1185">Reference proteome</keyword>
<dbReference type="GO" id="GO:0005737">
    <property type="term" value="C:cytoplasm"/>
    <property type="evidence" value="ECO:0007669"/>
    <property type="project" value="TreeGrafter"/>
</dbReference>
<dbReference type="InterPro" id="IPR019452">
    <property type="entry name" value="VPS39/TGF_beta_rcpt-assoc_1"/>
</dbReference>
<dbReference type="EMBL" id="KZ110599">
    <property type="protein sequence ID" value="OSX61286.1"/>
    <property type="molecule type" value="Genomic_DNA"/>
</dbReference>
<feature type="region of interest" description="Disordered" evidence="1">
    <location>
        <begin position="656"/>
        <end position="725"/>
    </location>
</feature>
<dbReference type="Proteomes" id="UP000194127">
    <property type="component" value="Unassembled WGS sequence"/>
</dbReference>
<evidence type="ECO:0000256" key="1">
    <source>
        <dbReference type="SAM" id="MobiDB-lite"/>
    </source>
</evidence>
<dbReference type="GO" id="GO:0006914">
    <property type="term" value="P:autophagy"/>
    <property type="evidence" value="ECO:0007669"/>
    <property type="project" value="TreeGrafter"/>
</dbReference>
<accession>A0A1X6MYJ0</accession>
<dbReference type="GO" id="GO:0034058">
    <property type="term" value="P:endosomal vesicle fusion"/>
    <property type="evidence" value="ECO:0007669"/>
    <property type="project" value="TreeGrafter"/>
</dbReference>
<dbReference type="Pfam" id="PF10366">
    <property type="entry name" value="Vps39_1"/>
    <property type="match status" value="1"/>
</dbReference>
<proteinExistence type="predicted"/>
<dbReference type="InterPro" id="IPR032914">
    <property type="entry name" value="Vam6/VPS39/TRAP1"/>
</dbReference>
<dbReference type="GO" id="GO:0016020">
    <property type="term" value="C:membrane"/>
    <property type="evidence" value="ECO:0007669"/>
    <property type="project" value="TreeGrafter"/>
</dbReference>
<organism evidence="3 4">
    <name type="scientific">Postia placenta MAD-698-R-SB12</name>
    <dbReference type="NCBI Taxonomy" id="670580"/>
    <lineage>
        <taxon>Eukaryota</taxon>
        <taxon>Fungi</taxon>
        <taxon>Dikarya</taxon>
        <taxon>Basidiomycota</taxon>
        <taxon>Agaricomycotina</taxon>
        <taxon>Agaricomycetes</taxon>
        <taxon>Polyporales</taxon>
        <taxon>Adustoporiaceae</taxon>
        <taxon>Rhodonia</taxon>
    </lineage>
</organism>
<feature type="compositionally biased region" description="Basic and acidic residues" evidence="1">
    <location>
        <begin position="667"/>
        <end position="685"/>
    </location>
</feature>
<dbReference type="STRING" id="670580.A0A1X6MYJ0"/>
<dbReference type="GeneID" id="36330953"/>
<evidence type="ECO:0000313" key="4">
    <source>
        <dbReference type="Proteomes" id="UP000194127"/>
    </source>
</evidence>
<reference evidence="3 4" key="1">
    <citation type="submission" date="2017-04" db="EMBL/GenBank/DDBJ databases">
        <title>Genome Sequence of the Model Brown-Rot Fungus Postia placenta SB12.</title>
        <authorList>
            <consortium name="DOE Joint Genome Institute"/>
            <person name="Gaskell J."/>
            <person name="Kersten P."/>
            <person name="Larrondo L.F."/>
            <person name="Canessa P."/>
            <person name="Martinez D."/>
            <person name="Hibbett D."/>
            <person name="Schmoll M."/>
            <person name="Kubicek C.P."/>
            <person name="Martinez A.T."/>
            <person name="Yadav J."/>
            <person name="Master E."/>
            <person name="Magnuson J.K."/>
            <person name="James T."/>
            <person name="Yaver D."/>
            <person name="Berka R."/>
            <person name="Labutti K."/>
            <person name="Lipzen A."/>
            <person name="Aerts A."/>
            <person name="Barry K."/>
            <person name="Henrissat B."/>
            <person name="Blanchette R."/>
            <person name="Grigoriev I."/>
            <person name="Cullen D."/>
        </authorList>
    </citation>
    <scope>NUCLEOTIDE SEQUENCE [LARGE SCALE GENOMIC DNA]</scope>
    <source>
        <strain evidence="3 4">MAD-698-R-SB12</strain>
    </source>
</reference>
<evidence type="ECO:0000313" key="3">
    <source>
        <dbReference type="EMBL" id="OSX61286.1"/>
    </source>
</evidence>
<name>A0A1X6MYJ0_9APHY</name>
<gene>
    <name evidence="3" type="ORF">POSPLADRAFT_1146923</name>
</gene>
<sequence>MQPSLSRANVLILGSSSVQALVPSTLIAQADALLDAHRLEDVADLADQQRKKLQAMAHVDQHETEELCYVYQRLGFQCLTETLFDDAGRHLFAGELDPRVLISYYPDLRGAIFGDFDTVDVFAGVAEHMPREQAIDDIIAANLVRNYSPHLAPNTRTAAPTIELRNILNMTARDMLEAYLRKWRRKAKLEDASCLGTRPCIRWLLGLTLTSIAHSLQAVDTVLAKLYAAHDKNSELHELLSQENYIVLTEIEPVLQQTRRYNALCNLYQQSGDDAKLLESWAKLVNGEWTAGDVPDPLSKMFALLSEKRDRALIQQWGIWLTKRDPDRALKLLMSVNSGKRTPEDDRSLLQQLHDADASAGQRYLEYLVLQKRSLDPELHMQLAMSCVKQLLNCLLNESTVKLWRAKASSYSSSRNDSSFLSYFASTTPDSVQTRMRLQTVLFLQGSPLYNPQAIRDRLVEHQKILRLELAILDGKLGEHRAALTSLVHDLKDTTSAEIYCTLGGEVVPAKTAQSLGERFSLQAWASLLVPTISGKQRPGAVPMSRPVTVDSDLKKSLIRILLEVYLSEGEAAAERTARFLNAQAMNLDVLDVASLIPPDWPLRILSTFVARSLRRTLHARHEGQIVKALSAAENLVVAERTWLVQREEGAIIEEAADDDEADEGLADEKLDEKGVPMSFDEKASLRATGLVNGTHGEDEAVEIDPTHKETNLRTNLDTGTETGT</sequence>
<dbReference type="PANTHER" id="PTHR12894:SF27">
    <property type="entry name" value="TRANSFORMING GROWTH FACTOR-BETA RECEPTOR-ASSOCIATED PROTEIN 1"/>
    <property type="match status" value="1"/>
</dbReference>
<dbReference type="RefSeq" id="XP_024338080.1">
    <property type="nucleotide sequence ID" value="XM_024486004.1"/>
</dbReference>
<feature type="compositionally biased region" description="Polar residues" evidence="1">
    <location>
        <begin position="713"/>
        <end position="725"/>
    </location>
</feature>
<dbReference type="PANTHER" id="PTHR12894">
    <property type="entry name" value="CNH DOMAIN CONTAINING"/>
    <property type="match status" value="1"/>
</dbReference>
<feature type="domain" description="Vacuolar sorting protein 39/Transforming growth factor beta receptor-associated" evidence="2">
    <location>
        <begin position="219"/>
        <end position="287"/>
    </location>
</feature>
<protein>
    <recommendedName>
        <fullName evidence="2">Vacuolar sorting protein 39/Transforming growth factor beta receptor-associated domain-containing protein</fullName>
    </recommendedName>
</protein>
<dbReference type="OrthoDB" id="10258882at2759"/>
<dbReference type="AlphaFoldDB" id="A0A1X6MYJ0"/>